<protein>
    <submittedName>
        <fullName evidence="2">Uncharacterized protein</fullName>
    </submittedName>
</protein>
<evidence type="ECO:0000256" key="1">
    <source>
        <dbReference type="SAM" id="MobiDB-lite"/>
    </source>
</evidence>
<reference evidence="2 3" key="1">
    <citation type="journal article" date="2024" name="Plant J.">
        <title>Genome sequences and population genomics reveal climatic adaptation and genomic divergence between two closely related sweetgum species.</title>
        <authorList>
            <person name="Xu W.Q."/>
            <person name="Ren C.Q."/>
            <person name="Zhang X.Y."/>
            <person name="Comes H.P."/>
            <person name="Liu X.H."/>
            <person name="Li Y.G."/>
            <person name="Kettle C.J."/>
            <person name="Jalonen R."/>
            <person name="Gaisberger H."/>
            <person name="Ma Y.Z."/>
            <person name="Qiu Y.X."/>
        </authorList>
    </citation>
    <scope>NUCLEOTIDE SEQUENCE [LARGE SCALE GENOMIC DNA]</scope>
    <source>
        <strain evidence="2">Hangzhou</strain>
    </source>
</reference>
<feature type="compositionally biased region" description="Low complexity" evidence="1">
    <location>
        <begin position="1"/>
        <end position="26"/>
    </location>
</feature>
<feature type="region of interest" description="Disordered" evidence="1">
    <location>
        <begin position="1"/>
        <end position="43"/>
    </location>
</feature>
<dbReference type="GO" id="GO:0010494">
    <property type="term" value="C:cytoplasmic stress granule"/>
    <property type="evidence" value="ECO:0007669"/>
    <property type="project" value="TreeGrafter"/>
</dbReference>
<name>A0AAP0NAQ1_LIQFO</name>
<comment type="caution">
    <text evidence="2">The sequence shown here is derived from an EMBL/GenBank/DDBJ whole genome shotgun (WGS) entry which is preliminary data.</text>
</comment>
<evidence type="ECO:0000313" key="2">
    <source>
        <dbReference type="EMBL" id="KAK9268506.1"/>
    </source>
</evidence>
<sequence length="265" mass="27399">MCSGVSTSSSSAVDVSSESGLSSLATPTEMAPPRSSASNSNAKEFKLNPGAKIFSPSFTNPRSASPPAVPTVASMSYISNNSPVVPVAAVQPEIGISPLAPRPSLPVKLVPYTNLTAVNGGSGSQYSQPIVGHMGSRTQPIRYAGQYHPVQAGSTYVHPNSQAVMVGRLGQLFYVHPVSHDVVQGAAAMSPVPARPLLTPHQVQFPKHQGNAAAQALQLCVPPPFVGAQQPFAVPSQIPLLQPPFPASRPIAVPGSNGLFGSKFP</sequence>
<dbReference type="PANTHER" id="PTHR12854:SF12">
    <property type="entry name" value="POLYADENYLATE-BINDING PROTEIN INTERACTING PROTEIN"/>
    <property type="match status" value="1"/>
</dbReference>
<dbReference type="Proteomes" id="UP001415857">
    <property type="component" value="Unassembled WGS sequence"/>
</dbReference>
<dbReference type="GO" id="GO:0003729">
    <property type="term" value="F:mRNA binding"/>
    <property type="evidence" value="ECO:0007669"/>
    <property type="project" value="TreeGrafter"/>
</dbReference>
<dbReference type="EMBL" id="JBBPBK010000015">
    <property type="protein sequence ID" value="KAK9268506.1"/>
    <property type="molecule type" value="Genomic_DNA"/>
</dbReference>
<organism evidence="2 3">
    <name type="scientific">Liquidambar formosana</name>
    <name type="common">Formosan gum</name>
    <dbReference type="NCBI Taxonomy" id="63359"/>
    <lineage>
        <taxon>Eukaryota</taxon>
        <taxon>Viridiplantae</taxon>
        <taxon>Streptophyta</taxon>
        <taxon>Embryophyta</taxon>
        <taxon>Tracheophyta</taxon>
        <taxon>Spermatophyta</taxon>
        <taxon>Magnoliopsida</taxon>
        <taxon>eudicotyledons</taxon>
        <taxon>Gunneridae</taxon>
        <taxon>Pentapetalae</taxon>
        <taxon>Saxifragales</taxon>
        <taxon>Altingiaceae</taxon>
        <taxon>Liquidambar</taxon>
    </lineage>
</organism>
<proteinExistence type="predicted"/>
<evidence type="ECO:0000313" key="3">
    <source>
        <dbReference type="Proteomes" id="UP001415857"/>
    </source>
</evidence>
<dbReference type="InterPro" id="IPR045117">
    <property type="entry name" value="ATXN2-like"/>
</dbReference>
<gene>
    <name evidence="2" type="ORF">L1049_000258</name>
</gene>
<dbReference type="AlphaFoldDB" id="A0AAP0NAQ1"/>
<dbReference type="GO" id="GO:0034063">
    <property type="term" value="P:stress granule assembly"/>
    <property type="evidence" value="ECO:0007669"/>
    <property type="project" value="TreeGrafter"/>
</dbReference>
<accession>A0AAP0NAQ1</accession>
<dbReference type="PANTHER" id="PTHR12854">
    <property type="entry name" value="ATAXIN 2-RELATED"/>
    <property type="match status" value="1"/>
</dbReference>
<keyword evidence="3" id="KW-1185">Reference proteome</keyword>